<dbReference type="GO" id="GO:0008270">
    <property type="term" value="F:zinc ion binding"/>
    <property type="evidence" value="ECO:0007669"/>
    <property type="project" value="UniProtKB-KW"/>
</dbReference>
<dbReference type="Proteomes" id="UP000572817">
    <property type="component" value="Unassembled WGS sequence"/>
</dbReference>
<dbReference type="EMBL" id="WWBZ02000051">
    <property type="protein sequence ID" value="KAF4304312.1"/>
    <property type="molecule type" value="Genomic_DNA"/>
</dbReference>
<accession>A0A8H4IPY0</accession>
<sequence>MNSLVFDKAVIEQLLPDRRLFNVDAAPLEDSSKYSWKGIDMGLTLKLLQSNFYAPLRGNVCVPVIPTDELSQAKCGICQESFADHVHYPVMVRCGHVFGEVCVFNDIAHSLKKFELHWREHSGNTSKFFQNNPYQCPCPVLGCRAPFGPVAKFIKGIEGQWVKEKDLPTPPKNTRRRILTDGAPPVRGSYWSLYAMSEDLFEFHNRIYLRWKDISEGTPQVKIEPVQESVIGKVHGALMLSQRLNNMVYRLLPEWQARQQFSDFLILGPAVQALARVFERYNPVFALLTPGLIGKLINELGLLLRDTFWQPHPPRRLVLSGPVIQYYLQKMVEHSLVAMRIAQEIPF</sequence>
<keyword evidence="6" id="KW-1185">Reference proteome</keyword>
<keyword evidence="1" id="KW-0479">Metal-binding</keyword>
<organism evidence="5 6">
    <name type="scientific">Botryosphaeria dothidea</name>
    <dbReference type="NCBI Taxonomy" id="55169"/>
    <lineage>
        <taxon>Eukaryota</taxon>
        <taxon>Fungi</taxon>
        <taxon>Dikarya</taxon>
        <taxon>Ascomycota</taxon>
        <taxon>Pezizomycotina</taxon>
        <taxon>Dothideomycetes</taxon>
        <taxon>Dothideomycetes incertae sedis</taxon>
        <taxon>Botryosphaeriales</taxon>
        <taxon>Botryosphaeriaceae</taxon>
        <taxon>Botryosphaeria</taxon>
    </lineage>
</organism>
<dbReference type="AlphaFoldDB" id="A0A8H4IPY0"/>
<evidence type="ECO:0000313" key="5">
    <source>
        <dbReference type="EMBL" id="KAF4304312.1"/>
    </source>
</evidence>
<evidence type="ECO:0000256" key="2">
    <source>
        <dbReference type="ARBA" id="ARBA00022771"/>
    </source>
</evidence>
<evidence type="ECO:0000256" key="3">
    <source>
        <dbReference type="ARBA" id="ARBA00022833"/>
    </source>
</evidence>
<dbReference type="Pfam" id="PF13445">
    <property type="entry name" value="zf-RING_UBOX"/>
    <property type="match status" value="1"/>
</dbReference>
<dbReference type="InterPro" id="IPR027370">
    <property type="entry name" value="Znf-RING_euk"/>
</dbReference>
<keyword evidence="3" id="KW-0862">Zinc</keyword>
<dbReference type="Gene3D" id="3.30.40.10">
    <property type="entry name" value="Zinc/RING finger domain, C3HC4 (zinc finger)"/>
    <property type="match status" value="1"/>
</dbReference>
<protein>
    <recommendedName>
        <fullName evidence="4">Zinc finger RING-type eukaryotic domain-containing protein</fullName>
    </recommendedName>
</protein>
<gene>
    <name evidence="5" type="ORF">GTA08_BOTSDO08484</name>
</gene>
<dbReference type="OrthoDB" id="5600418at2759"/>
<proteinExistence type="predicted"/>
<comment type="caution">
    <text evidence="5">The sequence shown here is derived from an EMBL/GenBank/DDBJ whole genome shotgun (WGS) entry which is preliminary data.</text>
</comment>
<evidence type="ECO:0000259" key="4">
    <source>
        <dbReference type="Pfam" id="PF13445"/>
    </source>
</evidence>
<name>A0A8H4IPY0_9PEZI</name>
<evidence type="ECO:0000313" key="6">
    <source>
        <dbReference type="Proteomes" id="UP000572817"/>
    </source>
</evidence>
<evidence type="ECO:0000256" key="1">
    <source>
        <dbReference type="ARBA" id="ARBA00022723"/>
    </source>
</evidence>
<feature type="domain" description="Zinc finger RING-type eukaryotic" evidence="4">
    <location>
        <begin position="75"/>
        <end position="112"/>
    </location>
</feature>
<dbReference type="InterPro" id="IPR013083">
    <property type="entry name" value="Znf_RING/FYVE/PHD"/>
</dbReference>
<keyword evidence="2" id="KW-0863">Zinc-finger</keyword>
<reference evidence="5" key="1">
    <citation type="submission" date="2020-04" db="EMBL/GenBank/DDBJ databases">
        <title>Genome Assembly and Annotation of Botryosphaeria dothidea sdau 11-99, a Latent Pathogen of Apple Fruit Ring Rot in China.</title>
        <authorList>
            <person name="Yu C."/>
            <person name="Diao Y."/>
            <person name="Lu Q."/>
            <person name="Zhao J."/>
            <person name="Cui S."/>
            <person name="Peng C."/>
            <person name="He B."/>
            <person name="Liu H."/>
        </authorList>
    </citation>
    <scope>NUCLEOTIDE SEQUENCE [LARGE SCALE GENOMIC DNA]</scope>
    <source>
        <strain evidence="5">Sdau11-99</strain>
    </source>
</reference>